<feature type="binding site" evidence="7">
    <location>
        <position position="198"/>
    </location>
    <ligand>
        <name>Zn(2+)</name>
        <dbReference type="ChEBI" id="CHEBI:29105"/>
    </ligand>
</feature>
<evidence type="ECO:0000256" key="5">
    <source>
        <dbReference type="PIRSR" id="PIRSR038994-1"/>
    </source>
</evidence>
<sequence>MSEGGSTDAIVARLVGDGRWRRVAFDGPTIASVEEIDDSTAVSEGDDWIAPAFWDIQTNGRLGVSFSDPTLTAEQVREIVLAQDEIGSARICPTLITAPADDMRHGVATIAAACEADPGVAHRVVGIHLEGPFLSPDDGYRGAHPIEAIRDPDWDLFRSLQDASGGRVVLLTLAPERPGAIELIEKVSHSGVVVAIGHSAADPETIRRAVDAGARLSTHLGNGIVASLPRHPNPIWTQAACDGLTASLIADGHHLDDDVLRVLVRAKTPDRVVLVSDASPLAGLPPGAYGRWAVEPSGRVVVAGTPYLAGANRALTEGVDRLIRAVGLPPAEAIACASIHPARLLGKPGPTIAPGRPADLIRFRLGAGGRFELVETLVFGRRTPASPESLVSRPPAA</sequence>
<keyword evidence="10" id="KW-1185">Reference proteome</keyword>
<protein>
    <submittedName>
        <fullName evidence="9">N-acetylglucosamine-6-phosphate deacetylase</fullName>
        <ecNumber evidence="9">3.5.1.25</ecNumber>
    </submittedName>
</protein>
<evidence type="ECO:0000256" key="3">
    <source>
        <dbReference type="ARBA" id="ARBA00022801"/>
    </source>
</evidence>
<dbReference type="EMBL" id="CP036426">
    <property type="protein sequence ID" value="QDV32422.1"/>
    <property type="molecule type" value="Genomic_DNA"/>
</dbReference>
<feature type="binding site" evidence="6">
    <location>
        <position position="254"/>
    </location>
    <ligand>
        <name>substrate</name>
    </ligand>
</feature>
<feature type="domain" description="Amidohydrolase-related" evidence="8">
    <location>
        <begin position="49"/>
        <end position="363"/>
    </location>
</feature>
<evidence type="ECO:0000259" key="8">
    <source>
        <dbReference type="Pfam" id="PF01979"/>
    </source>
</evidence>
<dbReference type="EC" id="3.5.1.25" evidence="9"/>
<proteinExistence type="inferred from homology"/>
<dbReference type="Gene3D" id="3.20.20.140">
    <property type="entry name" value="Metal-dependent hydrolases"/>
    <property type="match status" value="1"/>
</dbReference>
<evidence type="ECO:0000256" key="4">
    <source>
        <dbReference type="PIRNR" id="PIRNR038994"/>
    </source>
</evidence>
<evidence type="ECO:0000256" key="7">
    <source>
        <dbReference type="PIRSR" id="PIRSR038994-3"/>
    </source>
</evidence>
<dbReference type="PANTHER" id="PTHR11113:SF14">
    <property type="entry name" value="N-ACETYLGLUCOSAMINE-6-PHOSPHATE DEACETYLASE"/>
    <property type="match status" value="1"/>
</dbReference>
<evidence type="ECO:0000313" key="9">
    <source>
        <dbReference type="EMBL" id="QDV32422.1"/>
    </source>
</evidence>
<dbReference type="InterPro" id="IPR032466">
    <property type="entry name" value="Metal_Hydrolase"/>
</dbReference>
<dbReference type="AlphaFoldDB" id="A0A518GV13"/>
<dbReference type="Pfam" id="PF01979">
    <property type="entry name" value="Amidohydro_1"/>
    <property type="match status" value="1"/>
</dbReference>
<dbReference type="KEGG" id="tpla:ElP_02540"/>
<evidence type="ECO:0000256" key="2">
    <source>
        <dbReference type="ARBA" id="ARBA00022723"/>
    </source>
</evidence>
<keyword evidence="3 4" id="KW-0378">Hydrolase</keyword>
<feature type="binding site" evidence="7">
    <location>
        <position position="130"/>
    </location>
    <ligand>
        <name>Zn(2+)</name>
        <dbReference type="ChEBI" id="CHEBI:29105"/>
    </ligand>
</feature>
<dbReference type="PANTHER" id="PTHR11113">
    <property type="entry name" value="N-ACETYLGLUCOSAMINE-6-PHOSPHATE DEACETYLASE"/>
    <property type="match status" value="1"/>
</dbReference>
<dbReference type="InterPro" id="IPR006680">
    <property type="entry name" value="Amidohydro-rel"/>
</dbReference>
<dbReference type="InterPro" id="IPR003764">
    <property type="entry name" value="GlcNAc_6-P_deAcase"/>
</dbReference>
<keyword evidence="4" id="KW-0119">Carbohydrate metabolism</keyword>
<name>A0A518GV13_9BACT</name>
<dbReference type="OrthoDB" id="9776488at2"/>
<feature type="active site" description="Proton donor/acceptor" evidence="5">
    <location>
        <position position="277"/>
    </location>
</feature>
<feature type="binding site" evidence="6">
    <location>
        <begin position="308"/>
        <end position="310"/>
    </location>
    <ligand>
        <name>substrate</name>
    </ligand>
</feature>
<dbReference type="Proteomes" id="UP000317835">
    <property type="component" value="Chromosome"/>
</dbReference>
<evidence type="ECO:0000313" key="10">
    <source>
        <dbReference type="Proteomes" id="UP000317835"/>
    </source>
</evidence>
<accession>A0A518GV13</accession>
<comment type="similarity">
    <text evidence="1 4">Belongs to the metallo-dependent hydrolases superfamily. NagA family.</text>
</comment>
<dbReference type="SUPFAM" id="SSF51556">
    <property type="entry name" value="Metallo-dependent hydrolases"/>
    <property type="match status" value="1"/>
</dbReference>
<reference evidence="9 10" key="1">
    <citation type="submission" date="2019-02" db="EMBL/GenBank/DDBJ databases">
        <title>Deep-cultivation of Planctomycetes and their phenomic and genomic characterization uncovers novel biology.</title>
        <authorList>
            <person name="Wiegand S."/>
            <person name="Jogler M."/>
            <person name="Boedeker C."/>
            <person name="Pinto D."/>
            <person name="Vollmers J."/>
            <person name="Rivas-Marin E."/>
            <person name="Kohn T."/>
            <person name="Peeters S.H."/>
            <person name="Heuer A."/>
            <person name="Rast P."/>
            <person name="Oberbeckmann S."/>
            <person name="Bunk B."/>
            <person name="Jeske O."/>
            <person name="Meyerdierks A."/>
            <person name="Storesund J.E."/>
            <person name="Kallscheuer N."/>
            <person name="Luecker S."/>
            <person name="Lage O.M."/>
            <person name="Pohl T."/>
            <person name="Merkel B.J."/>
            <person name="Hornburger P."/>
            <person name="Mueller R.-W."/>
            <person name="Bruemmer F."/>
            <person name="Labrenz M."/>
            <person name="Spormann A.M."/>
            <person name="Op den Camp H."/>
            <person name="Overmann J."/>
            <person name="Amann R."/>
            <person name="Jetten M.S.M."/>
            <person name="Mascher T."/>
            <person name="Medema M.H."/>
            <person name="Devos D.P."/>
            <person name="Kaster A.-K."/>
            <person name="Ovreas L."/>
            <person name="Rohde M."/>
            <person name="Galperin M.Y."/>
            <person name="Jogler C."/>
        </authorList>
    </citation>
    <scope>NUCLEOTIDE SEQUENCE [LARGE SCALE GENOMIC DNA]</scope>
    <source>
        <strain evidence="9 10">ElP</strain>
    </source>
</reference>
<evidence type="ECO:0000256" key="1">
    <source>
        <dbReference type="ARBA" id="ARBA00010716"/>
    </source>
</evidence>
<dbReference type="RefSeq" id="WP_145266492.1">
    <property type="nucleotide sequence ID" value="NZ_CP036426.1"/>
</dbReference>
<feature type="binding site" evidence="6">
    <location>
        <begin position="222"/>
        <end position="223"/>
    </location>
    <ligand>
        <name>substrate</name>
    </ligand>
</feature>
<comment type="cofactor">
    <cofactor evidence="7">
        <name>a divalent metal cation</name>
        <dbReference type="ChEBI" id="CHEBI:60240"/>
    </cofactor>
    <text evidence="7">Binds 1 divalent metal cation per subunit.</text>
</comment>
<dbReference type="GO" id="GO:0046872">
    <property type="term" value="F:metal ion binding"/>
    <property type="evidence" value="ECO:0007669"/>
    <property type="project" value="UniProtKB-KW"/>
</dbReference>
<feature type="binding site" evidence="6">
    <location>
        <position position="230"/>
    </location>
    <ligand>
        <name>substrate</name>
    </ligand>
</feature>
<organism evidence="9 10">
    <name type="scientific">Tautonia plasticadhaerens</name>
    <dbReference type="NCBI Taxonomy" id="2527974"/>
    <lineage>
        <taxon>Bacteria</taxon>
        <taxon>Pseudomonadati</taxon>
        <taxon>Planctomycetota</taxon>
        <taxon>Planctomycetia</taxon>
        <taxon>Isosphaerales</taxon>
        <taxon>Isosphaeraceae</taxon>
        <taxon>Tautonia</taxon>
    </lineage>
</organism>
<feature type="binding site" evidence="7">
    <location>
        <position position="219"/>
    </location>
    <ligand>
        <name>Zn(2+)</name>
        <dbReference type="ChEBI" id="CHEBI:29105"/>
    </ligand>
</feature>
<feature type="binding site" evidence="6">
    <location>
        <position position="143"/>
    </location>
    <ligand>
        <name>substrate</name>
    </ligand>
</feature>
<dbReference type="GO" id="GO:0008448">
    <property type="term" value="F:N-acetylglucosamine-6-phosphate deacetylase activity"/>
    <property type="evidence" value="ECO:0007669"/>
    <property type="project" value="UniProtKB-EC"/>
</dbReference>
<gene>
    <name evidence="9" type="primary">nagA</name>
    <name evidence="9" type="ORF">ElP_02540</name>
</gene>
<evidence type="ECO:0000256" key="6">
    <source>
        <dbReference type="PIRSR" id="PIRSR038994-2"/>
    </source>
</evidence>
<keyword evidence="2 7" id="KW-0479">Metal-binding</keyword>
<dbReference type="PIRSF" id="PIRSF038994">
    <property type="entry name" value="NagA"/>
    <property type="match status" value="1"/>
</dbReference>
<dbReference type="GO" id="GO:0006046">
    <property type="term" value="P:N-acetylglucosamine catabolic process"/>
    <property type="evidence" value="ECO:0007669"/>
    <property type="project" value="TreeGrafter"/>
</dbReference>